<keyword evidence="2 6" id="KW-0853">WD repeat</keyword>
<evidence type="ECO:0000313" key="10">
    <source>
        <dbReference type="Proteomes" id="UP000816034"/>
    </source>
</evidence>
<feature type="repeat" description="WD" evidence="6">
    <location>
        <begin position="542"/>
        <end position="583"/>
    </location>
</feature>
<dbReference type="InterPro" id="IPR036322">
    <property type="entry name" value="WD40_repeat_dom_sf"/>
</dbReference>
<evidence type="ECO:0000256" key="1">
    <source>
        <dbReference type="ARBA" id="ARBA00022491"/>
    </source>
</evidence>
<dbReference type="InterPro" id="IPR015943">
    <property type="entry name" value="WD40/YVTN_repeat-like_dom_sf"/>
</dbReference>
<evidence type="ECO:0000313" key="9">
    <source>
        <dbReference type="EMBL" id="KAG2392795.1"/>
    </source>
</evidence>
<dbReference type="PROSITE" id="PS50294">
    <property type="entry name" value="WD_REPEATS_REGION"/>
    <property type="match status" value="5"/>
</dbReference>
<feature type="domain" description="Transcriptional repressor Tup1 N-terminal" evidence="8">
    <location>
        <begin position="81"/>
        <end position="154"/>
    </location>
</feature>
<dbReference type="PRINTS" id="PR00320">
    <property type="entry name" value="GPROTEINBRPT"/>
</dbReference>
<dbReference type="Gene3D" id="2.130.10.10">
    <property type="entry name" value="YVTN repeat-like/Quinoprotein amine dehydrogenase"/>
    <property type="match status" value="1"/>
</dbReference>
<evidence type="ECO:0000256" key="2">
    <source>
        <dbReference type="ARBA" id="ARBA00022574"/>
    </source>
</evidence>
<feature type="compositionally biased region" description="Pro residues" evidence="7">
    <location>
        <begin position="15"/>
        <end position="72"/>
    </location>
</feature>
<dbReference type="PANTHER" id="PTHR19879">
    <property type="entry name" value="TRANSCRIPTION INITIATION FACTOR TFIID"/>
    <property type="match status" value="1"/>
</dbReference>
<feature type="compositionally biased region" description="Low complexity" evidence="7">
    <location>
        <begin position="345"/>
        <end position="359"/>
    </location>
</feature>
<dbReference type="InterPro" id="IPR001680">
    <property type="entry name" value="WD40_rpt"/>
</dbReference>
<dbReference type="AlphaFoldDB" id="A0AA88GXH9"/>
<sequence>MQERRAAHMAHSHYPPHPSSQGNPPPGMMQGPPPQMSHGPPPPGGSSHGPPPSMINPPPSVVHGHGPPPPPTALLGPTVMMDMMEQIKSSYVAMEQEYNMCKMHRDELERKLDAQISEFQLMHSAIIELENAFTNAKQHYEDRIQQMQSTIEQLRQQLSQQMSGQQEGGIPPVMPPMSSLHQQPPPMGPGMGSNRGDLLPGAGNALPPPSSLGNNPPQLPPLHSNPMTNQPNAHNGSPSQPSLPPMVANNPPQMLGQQPPPPMGLGGGANNPPLPPYDGKQSVGSRERTSPFPPSNGPPSLGNPPSSTPTGMIPSSDLMNLHNTPPGNGSSLPSMSKNGMNIQGPPNSSQPNTNPSQTNGIPTEARQIPVITPQQQPQQTTVNLFDARNENVVKKEGNDWVVVFNPQVAATTNLNMSLYHNLDQESVVCCVKFSSCGRYLATGSNKQAIVFDVDSGKKFGTFSTLGPITNPTRHAEEDENEDGKKSSNPEESDQANVMDGAGKDDSYIRSVCFSPDNKYLVAGADKTVKIWDVDTKQIYRSLEGHELDIYSLDFSPDSRLLVSGSGDGKAKIWDMETGECRHTCGNEEIGPREGVTSVAISPDGRTVATGSLDCVVRLWDMTTGELLESLNGHDDSVYSVAFAPDGKSLASGSLDRTLKIWDVKSAQCTASLSGHRDFVLSVAYSPDGRWLVSGSKDRSVQFWDPRSNILHLMLQGHKNSVISVSLNPKRPLFATGSGDYRARVWKYQD</sequence>
<dbReference type="PROSITE" id="PS50082">
    <property type="entry name" value="WD_REPEATS_2"/>
    <property type="match status" value="6"/>
</dbReference>
<reference evidence="9 10" key="1">
    <citation type="journal article" date="2018" name="BMC Genomics">
        <title>The genome of Naegleria lovaniensis, the basis for a comparative approach to unravel pathogenicity factors of the human pathogenic amoeba N. fowleri.</title>
        <authorList>
            <person name="Liechti N."/>
            <person name="Schurch N."/>
            <person name="Bruggmann R."/>
            <person name="Wittwer M."/>
        </authorList>
    </citation>
    <scope>NUCLEOTIDE SEQUENCE [LARGE SCALE GENOMIC DNA]</scope>
    <source>
        <strain evidence="9 10">ATCC 30569</strain>
    </source>
</reference>
<comment type="caution">
    <text evidence="9">The sequence shown here is derived from an EMBL/GenBank/DDBJ whole genome shotgun (WGS) entry which is preliminary data.</text>
</comment>
<dbReference type="InterPro" id="IPR020472">
    <property type="entry name" value="WD40_PAC1"/>
</dbReference>
<dbReference type="PROSITE" id="PS00678">
    <property type="entry name" value="WD_REPEATS_1"/>
    <property type="match status" value="3"/>
</dbReference>
<dbReference type="InterPro" id="IPR013890">
    <property type="entry name" value="Tscrpt_rep_Tup1_N"/>
</dbReference>
<dbReference type="SUPFAM" id="SSF50978">
    <property type="entry name" value="WD40 repeat-like"/>
    <property type="match status" value="1"/>
</dbReference>
<dbReference type="RefSeq" id="XP_044554689.1">
    <property type="nucleotide sequence ID" value="XM_044687185.1"/>
</dbReference>
<dbReference type="GeneID" id="68103974"/>
<dbReference type="Proteomes" id="UP000816034">
    <property type="component" value="Unassembled WGS sequence"/>
</dbReference>
<name>A0AA88GXH9_NAELO</name>
<dbReference type="Gene3D" id="1.20.5.340">
    <property type="match status" value="1"/>
</dbReference>
<dbReference type="PANTHER" id="PTHR19879:SF9">
    <property type="entry name" value="TRANSCRIPTION INITIATION FACTOR TFIID SUBUNIT 5"/>
    <property type="match status" value="1"/>
</dbReference>
<feature type="compositionally biased region" description="Low complexity" evidence="7">
    <location>
        <begin position="298"/>
        <end position="311"/>
    </location>
</feature>
<proteinExistence type="predicted"/>
<dbReference type="Pfam" id="PF08581">
    <property type="entry name" value="Tup_N"/>
    <property type="match status" value="1"/>
</dbReference>
<feature type="compositionally biased region" description="Polar residues" evidence="7">
    <location>
        <begin position="317"/>
        <end position="341"/>
    </location>
</feature>
<evidence type="ECO:0000256" key="7">
    <source>
        <dbReference type="SAM" id="MobiDB-lite"/>
    </source>
</evidence>
<evidence type="ECO:0000256" key="6">
    <source>
        <dbReference type="PROSITE-ProRule" id="PRU00221"/>
    </source>
</evidence>
<keyword evidence="3" id="KW-0677">Repeat</keyword>
<keyword evidence="1" id="KW-0678">Repressor</keyword>
<feature type="region of interest" description="Disordered" evidence="7">
    <location>
        <begin position="464"/>
        <end position="500"/>
    </location>
</feature>
<feature type="repeat" description="WD" evidence="6">
    <location>
        <begin position="714"/>
        <end position="749"/>
    </location>
</feature>
<protein>
    <recommendedName>
        <fullName evidence="8">Transcriptional repressor Tup1 N-terminal domain-containing protein</fullName>
    </recommendedName>
</protein>
<feature type="repeat" description="WD" evidence="6">
    <location>
        <begin position="630"/>
        <end position="671"/>
    </location>
</feature>
<evidence type="ECO:0000259" key="8">
    <source>
        <dbReference type="Pfam" id="PF08581"/>
    </source>
</evidence>
<evidence type="ECO:0000256" key="5">
    <source>
        <dbReference type="ARBA" id="ARBA00023163"/>
    </source>
</evidence>
<dbReference type="EMBL" id="PYSW02000004">
    <property type="protein sequence ID" value="KAG2392795.1"/>
    <property type="molecule type" value="Genomic_DNA"/>
</dbReference>
<keyword evidence="4" id="KW-0805">Transcription regulation</keyword>
<dbReference type="SMART" id="SM00320">
    <property type="entry name" value="WD40"/>
    <property type="match status" value="7"/>
</dbReference>
<evidence type="ECO:0000256" key="4">
    <source>
        <dbReference type="ARBA" id="ARBA00023015"/>
    </source>
</evidence>
<keyword evidence="10" id="KW-1185">Reference proteome</keyword>
<keyword evidence="5" id="KW-0804">Transcription</keyword>
<evidence type="ECO:0000256" key="3">
    <source>
        <dbReference type="ARBA" id="ARBA00022737"/>
    </source>
</evidence>
<organism evidence="9 10">
    <name type="scientific">Naegleria lovaniensis</name>
    <name type="common">Amoeba</name>
    <dbReference type="NCBI Taxonomy" id="51637"/>
    <lineage>
        <taxon>Eukaryota</taxon>
        <taxon>Discoba</taxon>
        <taxon>Heterolobosea</taxon>
        <taxon>Tetramitia</taxon>
        <taxon>Eutetramitia</taxon>
        <taxon>Vahlkampfiidae</taxon>
        <taxon>Naegleria</taxon>
    </lineage>
</organism>
<accession>A0AA88GXH9</accession>
<feature type="compositionally biased region" description="Low complexity" evidence="7">
    <location>
        <begin position="198"/>
        <end position="216"/>
    </location>
</feature>
<feature type="repeat" description="WD" evidence="6">
    <location>
        <begin position="672"/>
        <end position="704"/>
    </location>
</feature>
<feature type="compositionally biased region" description="Polar residues" evidence="7">
    <location>
        <begin position="225"/>
        <end position="240"/>
    </location>
</feature>
<feature type="repeat" description="WD" evidence="6">
    <location>
        <begin position="501"/>
        <end position="541"/>
    </location>
</feature>
<feature type="repeat" description="WD" evidence="6">
    <location>
        <begin position="588"/>
        <end position="629"/>
    </location>
</feature>
<dbReference type="InterPro" id="IPR019775">
    <property type="entry name" value="WD40_repeat_CS"/>
</dbReference>
<feature type="region of interest" description="Disordered" evidence="7">
    <location>
        <begin position="1"/>
        <end position="75"/>
    </location>
</feature>
<gene>
    <name evidence="9" type="ORF">C9374_011520</name>
</gene>
<dbReference type="CDD" id="cd00200">
    <property type="entry name" value="WD40"/>
    <property type="match status" value="1"/>
</dbReference>
<feature type="region of interest" description="Disordered" evidence="7">
    <location>
        <begin position="158"/>
        <end position="361"/>
    </location>
</feature>
<dbReference type="Pfam" id="PF00400">
    <property type="entry name" value="WD40"/>
    <property type="match status" value="7"/>
</dbReference>